<dbReference type="PANTHER" id="PTHR35340">
    <property type="entry name" value="PQQ ENZYME REPEAT PROTEIN-RELATED"/>
    <property type="match status" value="1"/>
</dbReference>
<keyword evidence="1" id="KW-0808">Transferase</keyword>
<dbReference type="PANTHER" id="PTHR35340:SF5">
    <property type="entry name" value="ASST-DOMAIN-CONTAINING PROTEIN"/>
    <property type="match status" value="1"/>
</dbReference>
<sequence>MASHHHAGGQIDQVTDRRRGTGLVALDRARSFGGYTLVAPQTGGGRVYLVDIDGTVAHEWALPVRPGRHAVLLPNGNLGYNGSHPDSPEIYPAWPLWHGGLFLEVTPKGEVVWQHEDLGHHHDAQWLDDGSLLYTVAEPMPAEAARRVAGGSSRNDLPDGTVYGDVVKQVDRAGRTIWEWRSWEHLDPADYPIHPIFDRYHWPLINGVGTTRGGLVLMSLRTTSGVLGVERATGAVAWAIRHDTVAQQHTPVELPSGAILVFDNGNLRPGVTSPHSRVIEVEPGTGEVVWQYVDPMRPAFFAPYMGSAQRLPNGNTLVCESPFGRLFEVTPGGDTVWDYVMPWFAEYPEGGARRYAGGLQNSTFRAYRYAKEQIPWL</sequence>
<dbReference type="AlphaFoldDB" id="A0A4Q2U296"/>
<dbReference type="SUPFAM" id="SSF50998">
    <property type="entry name" value="Quinoprotein alcohol dehydrogenase-like"/>
    <property type="match status" value="1"/>
</dbReference>
<gene>
    <name evidence="1" type="ORF">D3273_18755</name>
</gene>
<reference evidence="1 2" key="1">
    <citation type="submission" date="2018-12" db="EMBL/GenBank/DDBJ databases">
        <authorList>
            <person name="Grouzdev D.S."/>
            <person name="Krutkina M.S."/>
        </authorList>
    </citation>
    <scope>NUCLEOTIDE SEQUENCE [LARGE SCALE GENOMIC DNA]</scope>
    <source>
        <strain evidence="1 2">RmlP026</strain>
    </source>
</reference>
<evidence type="ECO:0000313" key="2">
    <source>
        <dbReference type="Proteomes" id="UP000290759"/>
    </source>
</evidence>
<organism evidence="1 2">
    <name type="scientific">Lichenibacterium minor</name>
    <dbReference type="NCBI Taxonomy" id="2316528"/>
    <lineage>
        <taxon>Bacteria</taxon>
        <taxon>Pseudomonadati</taxon>
        <taxon>Pseudomonadota</taxon>
        <taxon>Alphaproteobacteria</taxon>
        <taxon>Hyphomicrobiales</taxon>
        <taxon>Lichenihabitantaceae</taxon>
        <taxon>Lichenibacterium</taxon>
    </lineage>
</organism>
<evidence type="ECO:0000313" key="1">
    <source>
        <dbReference type="EMBL" id="RYC30442.1"/>
    </source>
</evidence>
<dbReference type="OrthoDB" id="264813at2"/>
<reference evidence="1 2" key="2">
    <citation type="submission" date="2019-02" db="EMBL/GenBank/DDBJ databases">
        <title>'Lichenibacterium ramalinii' gen. nov. sp. nov., 'Lichenibacterium minor' gen. nov. sp. nov.</title>
        <authorList>
            <person name="Pankratov T."/>
        </authorList>
    </citation>
    <scope>NUCLEOTIDE SEQUENCE [LARGE SCALE GENOMIC DNA]</scope>
    <source>
        <strain evidence="1 2">RmlP026</strain>
    </source>
</reference>
<dbReference type="InterPro" id="IPR011047">
    <property type="entry name" value="Quinoprotein_ADH-like_sf"/>
</dbReference>
<comment type="caution">
    <text evidence="1">The sequence shown here is derived from an EMBL/GenBank/DDBJ whole genome shotgun (WGS) entry which is preliminary data.</text>
</comment>
<keyword evidence="2" id="KW-1185">Reference proteome</keyword>
<dbReference type="Pfam" id="PF14269">
    <property type="entry name" value="Arylsulfotran_2"/>
    <property type="match status" value="1"/>
</dbReference>
<dbReference type="GO" id="GO:0016740">
    <property type="term" value="F:transferase activity"/>
    <property type="evidence" value="ECO:0007669"/>
    <property type="project" value="UniProtKB-KW"/>
</dbReference>
<accession>A0A4Q2U296</accession>
<name>A0A4Q2U296_9HYPH</name>
<proteinExistence type="predicted"/>
<dbReference type="InterPro" id="IPR039535">
    <property type="entry name" value="ASST-like"/>
</dbReference>
<dbReference type="EMBL" id="QYBB01000025">
    <property type="protein sequence ID" value="RYC30442.1"/>
    <property type="molecule type" value="Genomic_DNA"/>
</dbReference>
<dbReference type="InterPro" id="IPR053143">
    <property type="entry name" value="Arylsulfate_ST"/>
</dbReference>
<protein>
    <submittedName>
        <fullName evidence="1">Aryl sulfotransferase</fullName>
    </submittedName>
</protein>
<dbReference type="Proteomes" id="UP000290759">
    <property type="component" value="Unassembled WGS sequence"/>
</dbReference>